<proteinExistence type="predicted"/>
<evidence type="ECO:0000256" key="2">
    <source>
        <dbReference type="ARBA" id="ARBA00012732"/>
    </source>
</evidence>
<dbReference type="EMBL" id="QBLH01001095">
    <property type="protein sequence ID" value="TGZ53120.1"/>
    <property type="molecule type" value="Genomic_DNA"/>
</dbReference>
<evidence type="ECO:0000256" key="5">
    <source>
        <dbReference type="ARBA" id="ARBA00022801"/>
    </source>
</evidence>
<dbReference type="GO" id="GO:0003796">
    <property type="term" value="F:lysozyme activity"/>
    <property type="evidence" value="ECO:0007669"/>
    <property type="project" value="UniProtKB-EC"/>
</dbReference>
<dbReference type="PROSITE" id="PS51909">
    <property type="entry name" value="LYSOZYME_I"/>
    <property type="match status" value="1"/>
</dbReference>
<dbReference type="Gene3D" id="1.10.530.10">
    <property type="match status" value="1"/>
</dbReference>
<reference evidence="7 8" key="1">
    <citation type="journal article" date="2019" name="Philos. Trans. R. Soc. Lond., B, Biol. Sci.">
        <title>Ant behaviour and brain gene expression of defending hosts depend on the ecological success of the intruding social parasite.</title>
        <authorList>
            <person name="Kaur R."/>
            <person name="Stoldt M."/>
            <person name="Jongepier E."/>
            <person name="Feldmeyer B."/>
            <person name="Menzel F."/>
            <person name="Bornberg-Bauer E."/>
            <person name="Foitzik S."/>
        </authorList>
    </citation>
    <scope>NUCLEOTIDE SEQUENCE [LARGE SCALE GENOMIC DNA]</scope>
    <source>
        <tissue evidence="7">Whole body</tissue>
    </source>
</reference>
<organism evidence="7 8">
    <name type="scientific">Temnothorax longispinosus</name>
    <dbReference type="NCBI Taxonomy" id="300112"/>
    <lineage>
        <taxon>Eukaryota</taxon>
        <taxon>Metazoa</taxon>
        <taxon>Ecdysozoa</taxon>
        <taxon>Arthropoda</taxon>
        <taxon>Hexapoda</taxon>
        <taxon>Insecta</taxon>
        <taxon>Pterygota</taxon>
        <taxon>Neoptera</taxon>
        <taxon>Endopterygota</taxon>
        <taxon>Hymenoptera</taxon>
        <taxon>Apocrita</taxon>
        <taxon>Aculeata</taxon>
        <taxon>Formicoidea</taxon>
        <taxon>Formicidae</taxon>
        <taxon>Myrmicinae</taxon>
        <taxon>Temnothorax</taxon>
    </lineage>
</organism>
<keyword evidence="5" id="KW-0378">Hydrolase</keyword>
<evidence type="ECO:0000256" key="6">
    <source>
        <dbReference type="ARBA" id="ARBA00023295"/>
    </source>
</evidence>
<feature type="non-terminal residue" evidence="7">
    <location>
        <position position="81"/>
    </location>
</feature>
<evidence type="ECO:0000313" key="8">
    <source>
        <dbReference type="Proteomes" id="UP000310200"/>
    </source>
</evidence>
<dbReference type="Proteomes" id="UP000310200">
    <property type="component" value="Unassembled WGS sequence"/>
</dbReference>
<dbReference type="AlphaFoldDB" id="A0A4S2KTG0"/>
<evidence type="ECO:0000256" key="1">
    <source>
        <dbReference type="ARBA" id="ARBA00000632"/>
    </source>
</evidence>
<dbReference type="STRING" id="300112.A0A4S2KTG0"/>
<accession>A0A4S2KTG0</accession>
<dbReference type="EC" id="3.2.1.17" evidence="2"/>
<evidence type="ECO:0000256" key="3">
    <source>
        <dbReference type="ARBA" id="ARBA00022529"/>
    </source>
</evidence>
<comment type="caution">
    <text evidence="7">The sequence shown here is derived from an EMBL/GenBank/DDBJ whole genome shotgun (WGS) entry which is preliminary data.</text>
</comment>
<dbReference type="GO" id="GO:0031640">
    <property type="term" value="P:killing of cells of another organism"/>
    <property type="evidence" value="ECO:0007669"/>
    <property type="project" value="UniProtKB-KW"/>
</dbReference>
<keyword evidence="3" id="KW-0929">Antimicrobial</keyword>
<evidence type="ECO:0000256" key="4">
    <source>
        <dbReference type="ARBA" id="ARBA00022638"/>
    </source>
</evidence>
<evidence type="ECO:0000313" key="7">
    <source>
        <dbReference type="EMBL" id="TGZ53120.1"/>
    </source>
</evidence>
<keyword evidence="6" id="KW-0326">Glycosidase</keyword>
<keyword evidence="4" id="KW-0081">Bacteriolytic enzyme</keyword>
<sequence>MTQNENFKYLVYPIVNVSRACTALVIQYKVIWLNTVGTVMENGVINCEDYMRLHQLDASGCTESLGSTYKNKYKLCLRTFQ</sequence>
<keyword evidence="8" id="KW-1185">Reference proteome</keyword>
<protein>
    <recommendedName>
        <fullName evidence="2">lysozyme</fullName>
        <ecNumber evidence="2">3.2.1.17</ecNumber>
    </recommendedName>
</protein>
<dbReference type="Pfam" id="PF05497">
    <property type="entry name" value="Destabilase"/>
    <property type="match status" value="1"/>
</dbReference>
<comment type="catalytic activity">
    <reaction evidence="1">
        <text>Hydrolysis of (1-&gt;4)-beta-linkages between N-acetylmuramic acid and N-acetyl-D-glucosamine residues in a peptidoglycan and between N-acetyl-D-glucosamine residues in chitodextrins.</text>
        <dbReference type="EC" id="3.2.1.17"/>
    </reaction>
</comment>
<gene>
    <name evidence="7" type="ORF">DBV15_05475</name>
</gene>
<dbReference type="GO" id="GO:0042742">
    <property type="term" value="P:defense response to bacterium"/>
    <property type="evidence" value="ECO:0007669"/>
    <property type="project" value="UniProtKB-KW"/>
</dbReference>
<name>A0A4S2KTG0_9HYME</name>
<dbReference type="InterPro" id="IPR008597">
    <property type="entry name" value="Invert_lysozyme"/>
</dbReference>